<keyword evidence="4" id="KW-1185">Reference proteome</keyword>
<reference evidence="3 4" key="1">
    <citation type="submission" date="2016-10" db="EMBL/GenBank/DDBJ databases">
        <authorList>
            <person name="de Groot N.N."/>
        </authorList>
    </citation>
    <scope>NUCLEOTIDE SEQUENCE [LARGE SCALE GENOMIC DNA]</scope>
    <source>
        <strain evidence="3 4">DSM 17794</strain>
    </source>
</reference>
<dbReference type="EMBL" id="FOVL01000002">
    <property type="protein sequence ID" value="SFN35527.1"/>
    <property type="molecule type" value="Genomic_DNA"/>
</dbReference>
<dbReference type="CDD" id="cd03789">
    <property type="entry name" value="GT9_LPS_heptosyltransferase"/>
    <property type="match status" value="1"/>
</dbReference>
<dbReference type="PANTHER" id="PTHR30160:SF7">
    <property type="entry name" value="ADP-HEPTOSE--LPS HEPTOSYLTRANSFERASE 2"/>
    <property type="match status" value="1"/>
</dbReference>
<evidence type="ECO:0000256" key="1">
    <source>
        <dbReference type="ARBA" id="ARBA00022676"/>
    </source>
</evidence>
<dbReference type="Pfam" id="PF01075">
    <property type="entry name" value="Glyco_transf_9"/>
    <property type="match status" value="1"/>
</dbReference>
<dbReference type="STRING" id="287099.SAMN05660413_00692"/>
<accession>A0A1I4YBV5</accession>
<keyword evidence="1" id="KW-0328">Glycosyltransferase</keyword>
<dbReference type="Proteomes" id="UP000199153">
    <property type="component" value="Unassembled WGS sequence"/>
</dbReference>
<proteinExistence type="predicted"/>
<evidence type="ECO:0000313" key="3">
    <source>
        <dbReference type="EMBL" id="SFN35527.1"/>
    </source>
</evidence>
<dbReference type="PANTHER" id="PTHR30160">
    <property type="entry name" value="TETRAACYLDISACCHARIDE 4'-KINASE-RELATED"/>
    <property type="match status" value="1"/>
</dbReference>
<dbReference type="InterPro" id="IPR051199">
    <property type="entry name" value="LPS_LOS_Heptosyltrfase"/>
</dbReference>
<dbReference type="SUPFAM" id="SSF53756">
    <property type="entry name" value="UDP-Glycosyltransferase/glycogen phosphorylase"/>
    <property type="match status" value="1"/>
</dbReference>
<dbReference type="InterPro" id="IPR002201">
    <property type="entry name" value="Glyco_trans_9"/>
</dbReference>
<sequence>MIGDVLTSSILFEALRKKYPEAELHYLIYPHTKPVVENNPFIDRIITYNPEEDGKPQNFLNFLKLIRKENYEVVIDVYSKIATGIISKASRAPVRISYHKWYTAHFYTKTEKQLHKPQTDAGLAVENRMLLLKALGKDFPAELKPKIYLTEEEKTDAEKQLTNAGIDPENSLFMIGVLGSSKDKTYPPEFMAILLDEIAKITQADFLFNYIPKQKEEVEEIYNLCAPNTKKRIHLDVFGKSLREFLALTAHCNALIGNEGGAINMAKAMDIPSFSIFSPQIKKENWSIYEDGIRNVSVHLNDFSTALHGLSQKEITKNNGRYYELLEPNLIFASLDKFLKITSTKKVGTK</sequence>
<dbReference type="GO" id="GO:0008713">
    <property type="term" value="F:ADP-heptose-lipopolysaccharide heptosyltransferase activity"/>
    <property type="evidence" value="ECO:0007669"/>
    <property type="project" value="TreeGrafter"/>
</dbReference>
<gene>
    <name evidence="3" type="ORF">SAMN05660413_00692</name>
</gene>
<protein>
    <submittedName>
        <fullName evidence="3">Heptosyltransferase-2</fullName>
    </submittedName>
</protein>
<name>A0A1I4YBV5_9FLAO</name>
<dbReference type="AlphaFoldDB" id="A0A1I4YBV5"/>
<evidence type="ECO:0000313" key="4">
    <source>
        <dbReference type="Proteomes" id="UP000199153"/>
    </source>
</evidence>
<dbReference type="GO" id="GO:0009244">
    <property type="term" value="P:lipopolysaccharide core region biosynthetic process"/>
    <property type="evidence" value="ECO:0007669"/>
    <property type="project" value="TreeGrafter"/>
</dbReference>
<keyword evidence="2 3" id="KW-0808">Transferase</keyword>
<organism evidence="3 4">
    <name type="scientific">Salegentibacter flavus</name>
    <dbReference type="NCBI Taxonomy" id="287099"/>
    <lineage>
        <taxon>Bacteria</taxon>
        <taxon>Pseudomonadati</taxon>
        <taxon>Bacteroidota</taxon>
        <taxon>Flavobacteriia</taxon>
        <taxon>Flavobacteriales</taxon>
        <taxon>Flavobacteriaceae</taxon>
        <taxon>Salegentibacter</taxon>
    </lineage>
</organism>
<dbReference type="Gene3D" id="3.40.50.2000">
    <property type="entry name" value="Glycogen Phosphorylase B"/>
    <property type="match status" value="2"/>
</dbReference>
<dbReference type="GO" id="GO:0005829">
    <property type="term" value="C:cytosol"/>
    <property type="evidence" value="ECO:0007669"/>
    <property type="project" value="TreeGrafter"/>
</dbReference>
<evidence type="ECO:0000256" key="2">
    <source>
        <dbReference type="ARBA" id="ARBA00022679"/>
    </source>
</evidence>